<evidence type="ECO:0000313" key="1">
    <source>
        <dbReference type="EMBL" id="CAA0827273.1"/>
    </source>
</evidence>
<dbReference type="AlphaFoldDB" id="A0A9N7REY7"/>
<dbReference type="EMBL" id="CACSLK010027751">
    <property type="protein sequence ID" value="CAA0827273.1"/>
    <property type="molecule type" value="Genomic_DNA"/>
</dbReference>
<evidence type="ECO:0000313" key="2">
    <source>
        <dbReference type="Proteomes" id="UP001153555"/>
    </source>
</evidence>
<dbReference type="PANTHER" id="PTHR46087:SF11">
    <property type="entry name" value="PROTEIN SEMI-ROLLED LEAF 2"/>
    <property type="match status" value="1"/>
</dbReference>
<reference evidence="1" key="1">
    <citation type="submission" date="2019-12" db="EMBL/GenBank/DDBJ databases">
        <authorList>
            <person name="Scholes J."/>
        </authorList>
    </citation>
    <scope>NUCLEOTIDE SEQUENCE</scope>
</reference>
<dbReference type="OrthoDB" id="19232at2759"/>
<proteinExistence type="predicted"/>
<comment type="caution">
    <text evidence="1">The sequence shown here is derived from an EMBL/GenBank/DDBJ whole genome shotgun (WGS) entry which is preliminary data.</text>
</comment>
<gene>
    <name evidence="1" type="ORF">SHERM_22968</name>
</gene>
<dbReference type="Proteomes" id="UP001153555">
    <property type="component" value="Unassembled WGS sequence"/>
</dbReference>
<protein>
    <submittedName>
        <fullName evidence="1">Uncharacterized protein</fullName>
    </submittedName>
</protein>
<keyword evidence="2" id="KW-1185">Reference proteome</keyword>
<accession>A0A9N7REY7</accession>
<name>A0A9N7REY7_STRHE</name>
<dbReference type="PANTHER" id="PTHR46087">
    <property type="entry name" value="PUTATIVE, EXPRESSED-RELATED"/>
    <property type="match status" value="1"/>
</dbReference>
<dbReference type="InterPro" id="IPR055296">
    <property type="entry name" value="SRL2-like"/>
</dbReference>
<organism evidence="1 2">
    <name type="scientific">Striga hermonthica</name>
    <name type="common">Purple witchweed</name>
    <name type="synonym">Buchnera hermonthica</name>
    <dbReference type="NCBI Taxonomy" id="68872"/>
    <lineage>
        <taxon>Eukaryota</taxon>
        <taxon>Viridiplantae</taxon>
        <taxon>Streptophyta</taxon>
        <taxon>Embryophyta</taxon>
        <taxon>Tracheophyta</taxon>
        <taxon>Spermatophyta</taxon>
        <taxon>Magnoliopsida</taxon>
        <taxon>eudicotyledons</taxon>
        <taxon>Gunneridae</taxon>
        <taxon>Pentapetalae</taxon>
        <taxon>asterids</taxon>
        <taxon>lamiids</taxon>
        <taxon>Lamiales</taxon>
        <taxon>Orobanchaceae</taxon>
        <taxon>Buchnereae</taxon>
        <taxon>Striga</taxon>
    </lineage>
</organism>
<sequence length="313" mass="34782">MRRMMLSRIQGASKECLDILLDYSLARKTSSGRTDFFQCNEDQMTQLLSAVWIQVNLPDNLPANIEAIAHSFCLALISCRLKNSNDSLILRFFQLPFDSNHGPLPPAYRRSLVLSTAMVMFAAKLYHIAEIPDLLNLLLESDVDAYIGIRDDFQVYVKSHSEVKDFGSASDNEEALLTHVDLRGKAHRAAHSKGSQSFDGEFSANSLVEDDAMSISSFADITRFIPKVPASPSLSPSMSHIASIGQLLESATFRHLRKKLSNWLVQENTCPKANDDLWRTCSRVCFLGKLLASSEVVTFPALSTTSSEQFVIA</sequence>